<dbReference type="Proteomes" id="UP000069272">
    <property type="component" value="Chromosome 2R"/>
</dbReference>
<dbReference type="AlphaFoldDB" id="A0A182FZ29"/>
<accession>A0A182FZ29</accession>
<protein>
    <submittedName>
        <fullName evidence="1">Uncharacterized protein</fullName>
    </submittedName>
</protein>
<name>A0A182FZ29_ANOAL</name>
<reference evidence="1" key="2">
    <citation type="submission" date="2022-08" db="UniProtKB">
        <authorList>
            <consortium name="EnsemblMetazoa"/>
        </authorList>
    </citation>
    <scope>IDENTIFICATION</scope>
    <source>
        <strain evidence="1">STECLA/ALBI9_A</strain>
    </source>
</reference>
<dbReference type="VEuPathDB" id="VectorBase:AALB014852"/>
<evidence type="ECO:0000313" key="1">
    <source>
        <dbReference type="EnsemblMetazoa" id="AALB014852-PA"/>
    </source>
</evidence>
<keyword evidence="2" id="KW-1185">Reference proteome</keyword>
<organism evidence="1 2">
    <name type="scientific">Anopheles albimanus</name>
    <name type="common">New world malaria mosquito</name>
    <dbReference type="NCBI Taxonomy" id="7167"/>
    <lineage>
        <taxon>Eukaryota</taxon>
        <taxon>Metazoa</taxon>
        <taxon>Ecdysozoa</taxon>
        <taxon>Arthropoda</taxon>
        <taxon>Hexapoda</taxon>
        <taxon>Insecta</taxon>
        <taxon>Pterygota</taxon>
        <taxon>Neoptera</taxon>
        <taxon>Endopterygota</taxon>
        <taxon>Diptera</taxon>
        <taxon>Nematocera</taxon>
        <taxon>Culicoidea</taxon>
        <taxon>Culicidae</taxon>
        <taxon>Anophelinae</taxon>
        <taxon>Anopheles</taxon>
    </lineage>
</organism>
<sequence>RFRLVAPSIVVHNSHKHRQPAVRVIPGVTSRAFN</sequence>
<dbReference type="EnsemblMetazoa" id="AALB014852-RA">
    <property type="protein sequence ID" value="AALB014852-PA"/>
    <property type="gene ID" value="AALB014852"/>
</dbReference>
<proteinExistence type="predicted"/>
<reference evidence="1 2" key="1">
    <citation type="journal article" date="2017" name="G3 (Bethesda)">
        <title>The Physical Genome Mapping of Anopheles albimanus Corrected Scaffold Misassemblies and Identified Interarm Rearrangements in Genus Anopheles.</title>
        <authorList>
            <person name="Artemov G.N."/>
            <person name="Peery A.N."/>
            <person name="Jiang X."/>
            <person name="Tu Z."/>
            <person name="Stegniy V.N."/>
            <person name="Sharakhova M.V."/>
            <person name="Sharakhov I.V."/>
        </authorList>
    </citation>
    <scope>NUCLEOTIDE SEQUENCE [LARGE SCALE GENOMIC DNA]</scope>
    <source>
        <strain evidence="1 2">ALBI9_A</strain>
    </source>
</reference>
<evidence type="ECO:0000313" key="2">
    <source>
        <dbReference type="Proteomes" id="UP000069272"/>
    </source>
</evidence>